<dbReference type="InterPro" id="IPR051203">
    <property type="entry name" value="Polysaccharide_Synthase-Rel"/>
</dbReference>
<sequence length="640" mass="71446">MNRNQVRDKLFVLSRGQKRMIMMGADLIMIPFAVWASFAMRHGSWTPPLQDGVWLLLVAPLLSIPVFIRLGLYRAVIRFLGNEALAAVVTGISVSVIALLLVTAVFDLQGIPRSVYIIYWGTALLLVGGSRHFVRRLYHRANNKVRRTNVAIYGAGRSGAELAQALINSPEYRPVLFVDDDLALQKSFIHGLKIYAPSELSDLIDRYQLKQLLLAMPSVELRQRREILHKLEHLPIHVRTIPAMVDLVAGSSIEEIREIEIDDLLGRTPVAPDPTLISQCITEKSVMVTGAGGSIGSELCRQIVRQSPNKLVLFEVSEFSLYQIERELIELCRHESLSVELIPVLGSVQNQVRVSEAIRQNDIQTLYHAAAYKHVPLVEHNPVEGLQNNALGTYRTAYAAYEANIERFVLISTDKAVRPTNVMGASKRMAELSLQALAQLGGDTVFTMVRFGNVLGSSGSVVPLFRKQLKAGGPITVTHPDIIRYFMTIPEAAQLVIQAGAMAKGGEVFLLDMGKPVKIVDLAKRMIRLSGLQEQTEQHPEGDIRIEYTGLRPGEKLYEELLIDGDASETAHPRIFHAHEEKVSWVEYQEILDNLNTACNRRDVERIYAMLKTYVSGFKLDDGKRGQIIDLPLDKQKKAS</sequence>
<evidence type="ECO:0000256" key="1">
    <source>
        <dbReference type="ARBA" id="ARBA00007430"/>
    </source>
</evidence>
<feature type="transmembrane region" description="Helical" evidence="2">
    <location>
        <begin position="117"/>
        <end position="134"/>
    </location>
</feature>
<comment type="caution">
    <text evidence="4">The sequence shown here is derived from an EMBL/GenBank/DDBJ whole genome shotgun (WGS) entry which is preliminary data.</text>
</comment>
<feature type="transmembrane region" description="Helical" evidence="2">
    <location>
        <begin position="84"/>
        <end position="105"/>
    </location>
</feature>
<dbReference type="Proteomes" id="UP000245539">
    <property type="component" value="Unassembled WGS sequence"/>
</dbReference>
<dbReference type="EMBL" id="QGKM01000041">
    <property type="protein sequence ID" value="PWQ95791.1"/>
    <property type="molecule type" value="Genomic_DNA"/>
</dbReference>
<dbReference type="CDD" id="cd05237">
    <property type="entry name" value="UDP_invert_4-6DH_SDR_e"/>
    <property type="match status" value="1"/>
</dbReference>
<comment type="similarity">
    <text evidence="1">Belongs to the polysaccharide synthase family.</text>
</comment>
<dbReference type="PANTHER" id="PTHR43318">
    <property type="entry name" value="UDP-N-ACETYLGLUCOSAMINE 4,6-DEHYDRATASE"/>
    <property type="match status" value="1"/>
</dbReference>
<dbReference type="SUPFAM" id="SSF51735">
    <property type="entry name" value="NAD(P)-binding Rossmann-fold domains"/>
    <property type="match status" value="1"/>
</dbReference>
<evidence type="ECO:0000259" key="3">
    <source>
        <dbReference type="Pfam" id="PF02719"/>
    </source>
</evidence>
<protein>
    <submittedName>
        <fullName evidence="4">Polysaccharide biosynthesis protein</fullName>
    </submittedName>
</protein>
<gene>
    <name evidence="4" type="ORF">DKW60_13900</name>
</gene>
<keyword evidence="5" id="KW-1185">Reference proteome</keyword>
<keyword evidence="2" id="KW-0472">Membrane</keyword>
<feature type="transmembrane region" description="Helical" evidence="2">
    <location>
        <begin position="52"/>
        <end position="72"/>
    </location>
</feature>
<name>A0A317CCE6_9GAMM</name>
<evidence type="ECO:0000256" key="2">
    <source>
        <dbReference type="SAM" id="Phobius"/>
    </source>
</evidence>
<evidence type="ECO:0000313" key="5">
    <source>
        <dbReference type="Proteomes" id="UP000245539"/>
    </source>
</evidence>
<dbReference type="Gene3D" id="3.40.50.720">
    <property type="entry name" value="NAD(P)-binding Rossmann-like Domain"/>
    <property type="match status" value="2"/>
</dbReference>
<dbReference type="RefSeq" id="WP_109838263.1">
    <property type="nucleotide sequence ID" value="NZ_QGKM01000041.1"/>
</dbReference>
<dbReference type="InterPro" id="IPR003869">
    <property type="entry name" value="Polysac_CapD-like"/>
</dbReference>
<feature type="domain" description="Polysaccharide biosynthesis protein CapD-like" evidence="3">
    <location>
        <begin position="286"/>
        <end position="578"/>
    </location>
</feature>
<dbReference type="PANTHER" id="PTHR43318:SF1">
    <property type="entry name" value="POLYSACCHARIDE BIOSYNTHESIS PROTEIN EPSC-RELATED"/>
    <property type="match status" value="1"/>
</dbReference>
<accession>A0A317CCE6</accession>
<dbReference type="InterPro" id="IPR036291">
    <property type="entry name" value="NAD(P)-bd_dom_sf"/>
</dbReference>
<organism evidence="4 5">
    <name type="scientific">Leucothrix pacifica</name>
    <dbReference type="NCBI Taxonomy" id="1247513"/>
    <lineage>
        <taxon>Bacteria</taxon>
        <taxon>Pseudomonadati</taxon>
        <taxon>Pseudomonadota</taxon>
        <taxon>Gammaproteobacteria</taxon>
        <taxon>Thiotrichales</taxon>
        <taxon>Thiotrichaceae</taxon>
        <taxon>Leucothrix</taxon>
    </lineage>
</organism>
<keyword evidence="2" id="KW-0812">Transmembrane</keyword>
<dbReference type="Pfam" id="PF13727">
    <property type="entry name" value="CoA_binding_3"/>
    <property type="match status" value="1"/>
</dbReference>
<dbReference type="Pfam" id="PF02719">
    <property type="entry name" value="Polysacc_synt_2"/>
    <property type="match status" value="1"/>
</dbReference>
<dbReference type="AlphaFoldDB" id="A0A317CCE6"/>
<dbReference type="OrthoDB" id="9803111at2"/>
<dbReference type="InterPro" id="IPR029063">
    <property type="entry name" value="SAM-dependent_MTases_sf"/>
</dbReference>
<evidence type="ECO:0000313" key="4">
    <source>
        <dbReference type="EMBL" id="PWQ95791.1"/>
    </source>
</evidence>
<feature type="transmembrane region" description="Helical" evidence="2">
    <location>
        <begin position="21"/>
        <end position="40"/>
    </location>
</feature>
<proteinExistence type="inferred from homology"/>
<dbReference type="SUPFAM" id="SSF53335">
    <property type="entry name" value="S-adenosyl-L-methionine-dependent methyltransferases"/>
    <property type="match status" value="1"/>
</dbReference>
<reference evidence="4 5" key="1">
    <citation type="submission" date="2018-05" db="EMBL/GenBank/DDBJ databases">
        <title>Leucothrix arctica sp. nov., isolated from Arctic seawater.</title>
        <authorList>
            <person name="Choi A."/>
            <person name="Baek K."/>
        </authorList>
    </citation>
    <scope>NUCLEOTIDE SEQUENCE [LARGE SCALE GENOMIC DNA]</scope>
    <source>
        <strain evidence="4 5">JCM 18388</strain>
    </source>
</reference>
<keyword evidence="2" id="KW-1133">Transmembrane helix</keyword>